<evidence type="ECO:0000313" key="11">
    <source>
        <dbReference type="EMBL" id="POR52597.1"/>
    </source>
</evidence>
<feature type="transmembrane region" description="Helical" evidence="7">
    <location>
        <begin position="541"/>
        <end position="563"/>
    </location>
</feature>
<feature type="transmembrane region" description="Helical" evidence="7">
    <location>
        <begin position="134"/>
        <end position="156"/>
    </location>
</feature>
<name>A0A2S4MDT4_9HYPH</name>
<dbReference type="Gene3D" id="1.10.287.1260">
    <property type="match status" value="1"/>
</dbReference>
<dbReference type="Gene3D" id="3.30.70.100">
    <property type="match status" value="1"/>
</dbReference>
<feature type="transmembrane region" description="Helical" evidence="7">
    <location>
        <begin position="367"/>
        <end position="385"/>
    </location>
</feature>
<feature type="transmembrane region" description="Helical" evidence="7">
    <location>
        <begin position="219"/>
        <end position="239"/>
    </location>
</feature>
<dbReference type="AlphaFoldDB" id="A0A2S4MDT4"/>
<protein>
    <submittedName>
        <fullName evidence="11">Small-conductance mechanosensitive channel</fullName>
    </submittedName>
</protein>
<evidence type="ECO:0000256" key="4">
    <source>
        <dbReference type="ARBA" id="ARBA00022692"/>
    </source>
</evidence>
<dbReference type="InterPro" id="IPR011014">
    <property type="entry name" value="MscS_channel_TM-2"/>
</dbReference>
<comment type="caution">
    <text evidence="11">The sequence shown here is derived from an EMBL/GenBank/DDBJ whole genome shotgun (WGS) entry which is preliminary data.</text>
</comment>
<feature type="transmembrane region" description="Helical" evidence="7">
    <location>
        <begin position="289"/>
        <end position="309"/>
    </location>
</feature>
<feature type="transmembrane region" description="Helical" evidence="7">
    <location>
        <begin position="259"/>
        <end position="277"/>
    </location>
</feature>
<dbReference type="SUPFAM" id="SSF50182">
    <property type="entry name" value="Sm-like ribonucleoproteins"/>
    <property type="match status" value="1"/>
</dbReference>
<proteinExistence type="inferred from homology"/>
<dbReference type="SUPFAM" id="SSF82861">
    <property type="entry name" value="Mechanosensitive channel protein MscS (YggB), transmembrane region"/>
    <property type="match status" value="1"/>
</dbReference>
<feature type="transmembrane region" description="Helical" evidence="7">
    <location>
        <begin position="177"/>
        <end position="199"/>
    </location>
</feature>
<feature type="transmembrane region" description="Helical" evidence="7">
    <location>
        <begin position="516"/>
        <end position="535"/>
    </location>
</feature>
<dbReference type="PANTHER" id="PTHR30460">
    <property type="entry name" value="MODERATE CONDUCTANCE MECHANOSENSITIVE CHANNEL YBIO"/>
    <property type="match status" value="1"/>
</dbReference>
<dbReference type="PANTHER" id="PTHR30460:SF0">
    <property type="entry name" value="MODERATE CONDUCTANCE MECHANOSENSITIVE CHANNEL YBIO"/>
    <property type="match status" value="1"/>
</dbReference>
<dbReference type="GO" id="GO:0005886">
    <property type="term" value="C:plasma membrane"/>
    <property type="evidence" value="ECO:0007669"/>
    <property type="project" value="UniProtKB-SubCell"/>
</dbReference>
<evidence type="ECO:0000259" key="10">
    <source>
        <dbReference type="Pfam" id="PF21088"/>
    </source>
</evidence>
<evidence type="ECO:0000256" key="8">
    <source>
        <dbReference type="SAM" id="SignalP"/>
    </source>
</evidence>
<dbReference type="InterPro" id="IPR045276">
    <property type="entry name" value="YbiO_bact"/>
</dbReference>
<dbReference type="InterPro" id="IPR006685">
    <property type="entry name" value="MscS_channel_2nd"/>
</dbReference>
<accession>A0A2S4MDT4</accession>
<reference evidence="11 12" key="1">
    <citation type="submission" date="2018-01" db="EMBL/GenBank/DDBJ databases">
        <title>Genomic Encyclopedia of Type Strains, Phase III (KMG-III): the genomes of soil and plant-associated and newly described type strains.</title>
        <authorList>
            <person name="Whitman W."/>
        </authorList>
    </citation>
    <scope>NUCLEOTIDE SEQUENCE [LARGE SCALE GENOMIC DNA]</scope>
    <source>
        <strain evidence="11 12">1131</strain>
    </source>
</reference>
<dbReference type="OrthoDB" id="9814206at2"/>
<feature type="transmembrane region" description="Helical" evidence="7">
    <location>
        <begin position="465"/>
        <end position="482"/>
    </location>
</feature>
<evidence type="ECO:0000256" key="5">
    <source>
        <dbReference type="ARBA" id="ARBA00022989"/>
    </source>
</evidence>
<feature type="domain" description="Mechanosensitive ion channel MscS" evidence="9">
    <location>
        <begin position="562"/>
        <end position="626"/>
    </location>
</feature>
<feature type="transmembrane region" description="Helical" evidence="7">
    <location>
        <begin position="432"/>
        <end position="453"/>
    </location>
</feature>
<evidence type="ECO:0000256" key="2">
    <source>
        <dbReference type="ARBA" id="ARBA00008017"/>
    </source>
</evidence>
<gene>
    <name evidence="11" type="ORF">CYD53_105262</name>
</gene>
<dbReference type="Gene3D" id="2.30.30.60">
    <property type="match status" value="1"/>
</dbReference>
<feature type="chain" id="PRO_5015571525" evidence="8">
    <location>
        <begin position="41"/>
        <end position="760"/>
    </location>
</feature>
<organism evidence="11 12">
    <name type="scientific">Bosea psychrotolerans</name>
    <dbReference type="NCBI Taxonomy" id="1871628"/>
    <lineage>
        <taxon>Bacteria</taxon>
        <taxon>Pseudomonadati</taxon>
        <taxon>Pseudomonadota</taxon>
        <taxon>Alphaproteobacteria</taxon>
        <taxon>Hyphomicrobiales</taxon>
        <taxon>Boseaceae</taxon>
        <taxon>Bosea</taxon>
    </lineage>
</organism>
<comment type="similarity">
    <text evidence="2">Belongs to the MscS (TC 1.A.23) family.</text>
</comment>
<evidence type="ECO:0000256" key="6">
    <source>
        <dbReference type="ARBA" id="ARBA00023136"/>
    </source>
</evidence>
<sequence>MSSRKQFVGIPFTSALRFMALAPVFCLFLCLHALSLPATAQTPAPPAGISQEQFDALVEAISRSVVAQLKAPVPAMAGGGASDPAGAATPDPLEARVAQFVDRGSAALAAFPELGRRLAEFPKLIVQAGDGRGLSAFVLLLFISAALALAVERLVAVLFGGLRARLGARVAATPGPAALLPIGAILALDLVGVAAVWFVSYGAIGIWFSRGVGQDKLAAAVLAGIFAWRLYMLAFRFVLRPGLASARLAAMDDGEAAALYRRIALIVLLIVVLRIVIRLLIATATPAEAIAAGQILVTCLVLSFVFWMAARSRVAVGRWLAGLATAQNSLAGRLGAHWLTVAAPPFLALGLTQIYGAVVARYTVPNAVLLTLNALIALILFQTLARYLTRPRPAAVPEFAEGEPAAGPPADTAAKAAPRGFTDVVIRCIRTAILLAIMVFVAQSWIVDVFALVDEQGWRTLARSSLATAVTLFLAFVAWELVDFFTRATPAAASDVAAAGEGGGGSGSRLATMLPLLRVVLAITIGVLALLVVLSEMGVNIAPLLAGASVFGLALSFGSQALVRDIVSGIFYLSDDAFRIGEYIDCGKAKGSVEGFTLRSIRLRHQNGQVHTIPFGQLGQITNFSRDWATVKFNLRFKRDTDLEKLRKTVKKIGDQMQADPEFANDFIAPLRMQGVADILDNALLVRFKFTVKPIQPSYVQRVAVKTMVTTFPTVGIEFADSMVAVQTMGAGGDQAAAAAASSAQNRSRAELALSTEAGQ</sequence>
<dbReference type="Pfam" id="PF21088">
    <property type="entry name" value="MS_channel_1st"/>
    <property type="match status" value="1"/>
</dbReference>
<evidence type="ECO:0000256" key="1">
    <source>
        <dbReference type="ARBA" id="ARBA00004651"/>
    </source>
</evidence>
<keyword evidence="5 7" id="KW-1133">Transmembrane helix</keyword>
<dbReference type="GO" id="GO:0008381">
    <property type="term" value="F:mechanosensitive monoatomic ion channel activity"/>
    <property type="evidence" value="ECO:0007669"/>
    <property type="project" value="InterPro"/>
</dbReference>
<keyword evidence="6 7" id="KW-0472">Membrane</keyword>
<keyword evidence="12" id="KW-1185">Reference proteome</keyword>
<dbReference type="InterPro" id="IPR049142">
    <property type="entry name" value="MS_channel_1st"/>
</dbReference>
<dbReference type="Pfam" id="PF00924">
    <property type="entry name" value="MS_channel_2nd"/>
    <property type="match status" value="1"/>
</dbReference>
<dbReference type="Proteomes" id="UP000236919">
    <property type="component" value="Unassembled WGS sequence"/>
</dbReference>
<dbReference type="InterPro" id="IPR010920">
    <property type="entry name" value="LSM_dom_sf"/>
</dbReference>
<evidence type="ECO:0000256" key="7">
    <source>
        <dbReference type="SAM" id="Phobius"/>
    </source>
</evidence>
<feature type="domain" description="Mechanosensitive ion channel transmembrane helices 2/3" evidence="10">
    <location>
        <begin position="520"/>
        <end position="560"/>
    </location>
</feature>
<keyword evidence="3" id="KW-1003">Cell membrane</keyword>
<keyword evidence="8" id="KW-0732">Signal</keyword>
<feature type="transmembrane region" description="Helical" evidence="7">
    <location>
        <begin position="330"/>
        <end position="355"/>
    </location>
</feature>
<dbReference type="InterPro" id="IPR023408">
    <property type="entry name" value="MscS_beta-dom_sf"/>
</dbReference>
<dbReference type="EMBL" id="PQFZ01000005">
    <property type="protein sequence ID" value="POR52597.1"/>
    <property type="molecule type" value="Genomic_DNA"/>
</dbReference>
<feature type="signal peptide" evidence="8">
    <location>
        <begin position="1"/>
        <end position="40"/>
    </location>
</feature>
<keyword evidence="4 7" id="KW-0812">Transmembrane</keyword>
<comment type="subcellular location">
    <subcellularLocation>
        <location evidence="1">Cell membrane</location>
        <topology evidence="1">Multi-pass membrane protein</topology>
    </subcellularLocation>
</comment>
<evidence type="ECO:0000256" key="3">
    <source>
        <dbReference type="ARBA" id="ARBA00022475"/>
    </source>
</evidence>
<evidence type="ECO:0000313" key="12">
    <source>
        <dbReference type="Proteomes" id="UP000236919"/>
    </source>
</evidence>
<evidence type="ECO:0000259" key="9">
    <source>
        <dbReference type="Pfam" id="PF00924"/>
    </source>
</evidence>